<protein>
    <submittedName>
        <fullName evidence="1">Uncharacterized protein</fullName>
    </submittedName>
</protein>
<accession>A0A5C3LT98</accession>
<evidence type="ECO:0000313" key="2">
    <source>
        <dbReference type="Proteomes" id="UP000308652"/>
    </source>
</evidence>
<name>A0A5C3LT98_9AGAR</name>
<dbReference type="AlphaFoldDB" id="A0A5C3LT98"/>
<dbReference type="OrthoDB" id="10620418at2759"/>
<gene>
    <name evidence="1" type="ORF">BDQ12DRAFT_714750</name>
</gene>
<reference evidence="1 2" key="1">
    <citation type="journal article" date="2019" name="Nat. Ecol. Evol.">
        <title>Megaphylogeny resolves global patterns of mushroom evolution.</title>
        <authorList>
            <person name="Varga T."/>
            <person name="Krizsan K."/>
            <person name="Foldi C."/>
            <person name="Dima B."/>
            <person name="Sanchez-Garcia M."/>
            <person name="Sanchez-Ramirez S."/>
            <person name="Szollosi G.J."/>
            <person name="Szarkandi J.G."/>
            <person name="Papp V."/>
            <person name="Albert L."/>
            <person name="Andreopoulos W."/>
            <person name="Angelini C."/>
            <person name="Antonin V."/>
            <person name="Barry K.W."/>
            <person name="Bougher N.L."/>
            <person name="Buchanan P."/>
            <person name="Buyck B."/>
            <person name="Bense V."/>
            <person name="Catcheside P."/>
            <person name="Chovatia M."/>
            <person name="Cooper J."/>
            <person name="Damon W."/>
            <person name="Desjardin D."/>
            <person name="Finy P."/>
            <person name="Geml J."/>
            <person name="Haridas S."/>
            <person name="Hughes K."/>
            <person name="Justo A."/>
            <person name="Karasinski D."/>
            <person name="Kautmanova I."/>
            <person name="Kiss B."/>
            <person name="Kocsube S."/>
            <person name="Kotiranta H."/>
            <person name="LaButti K.M."/>
            <person name="Lechner B.E."/>
            <person name="Liimatainen K."/>
            <person name="Lipzen A."/>
            <person name="Lukacs Z."/>
            <person name="Mihaltcheva S."/>
            <person name="Morgado L.N."/>
            <person name="Niskanen T."/>
            <person name="Noordeloos M.E."/>
            <person name="Ohm R.A."/>
            <person name="Ortiz-Santana B."/>
            <person name="Ovrebo C."/>
            <person name="Racz N."/>
            <person name="Riley R."/>
            <person name="Savchenko A."/>
            <person name="Shiryaev A."/>
            <person name="Soop K."/>
            <person name="Spirin V."/>
            <person name="Szebenyi C."/>
            <person name="Tomsovsky M."/>
            <person name="Tulloss R.E."/>
            <person name="Uehling J."/>
            <person name="Grigoriev I.V."/>
            <person name="Vagvolgyi C."/>
            <person name="Papp T."/>
            <person name="Martin F.M."/>
            <person name="Miettinen O."/>
            <person name="Hibbett D.S."/>
            <person name="Nagy L.G."/>
        </authorList>
    </citation>
    <scope>NUCLEOTIDE SEQUENCE [LARGE SCALE GENOMIC DNA]</scope>
    <source>
        <strain evidence="1 2">CBS 166.37</strain>
    </source>
</reference>
<sequence>MANIFQDASGVSVINSNLNAISRDQVNIYLPPLRALEQVEIDTLVQSLAAKLHQKGMSEAEISTQVYSQPWDAAQIVSTLLTAKNTPSARDDLPGIQASQSVPQQEFIPRPKYPIAITLKNLGDFYIQYSYSEDGIEKQGILLPNQIGPTPTMFLMNKTYLFTLKKPGRKVESTSRTFTKQEDWDLAVHFKFIPIILKNLGDFYIQYSYSEDGIEKQGILNPNQIGPTPTMFLVNNTYSFTLKKPGRIIDLISRTFTKEEDWDLAVYFKFIPITLKNSGKFFIQFSYSEDGIKKHGMLLPNQIGPTPTMFLMNNTYLFTLKKGRKVESISRTFT</sequence>
<organism evidence="1 2">
    <name type="scientific">Crucibulum laeve</name>
    <dbReference type="NCBI Taxonomy" id="68775"/>
    <lineage>
        <taxon>Eukaryota</taxon>
        <taxon>Fungi</taxon>
        <taxon>Dikarya</taxon>
        <taxon>Basidiomycota</taxon>
        <taxon>Agaricomycotina</taxon>
        <taxon>Agaricomycetes</taxon>
        <taxon>Agaricomycetidae</taxon>
        <taxon>Agaricales</taxon>
        <taxon>Agaricineae</taxon>
        <taxon>Nidulariaceae</taxon>
        <taxon>Crucibulum</taxon>
    </lineage>
</organism>
<proteinExistence type="predicted"/>
<evidence type="ECO:0000313" key="1">
    <source>
        <dbReference type="EMBL" id="TFK35316.1"/>
    </source>
</evidence>
<dbReference type="Proteomes" id="UP000308652">
    <property type="component" value="Unassembled WGS sequence"/>
</dbReference>
<keyword evidence="2" id="KW-1185">Reference proteome</keyword>
<dbReference type="EMBL" id="ML213622">
    <property type="protein sequence ID" value="TFK35316.1"/>
    <property type="molecule type" value="Genomic_DNA"/>
</dbReference>
<feature type="non-terminal residue" evidence="1">
    <location>
        <position position="334"/>
    </location>
</feature>